<evidence type="ECO:0000313" key="1">
    <source>
        <dbReference type="EMBL" id="KAJ3472887.1"/>
    </source>
</evidence>
<organism evidence="1 2">
    <name type="scientific">Lecanicillium saksenae</name>
    <dbReference type="NCBI Taxonomy" id="468837"/>
    <lineage>
        <taxon>Eukaryota</taxon>
        <taxon>Fungi</taxon>
        <taxon>Dikarya</taxon>
        <taxon>Ascomycota</taxon>
        <taxon>Pezizomycotina</taxon>
        <taxon>Sordariomycetes</taxon>
        <taxon>Hypocreomycetidae</taxon>
        <taxon>Hypocreales</taxon>
        <taxon>Cordycipitaceae</taxon>
        <taxon>Lecanicillium</taxon>
    </lineage>
</organism>
<gene>
    <name evidence="1" type="ORF">NLG97_g10654</name>
</gene>
<dbReference type="Proteomes" id="UP001148737">
    <property type="component" value="Unassembled WGS sequence"/>
</dbReference>
<accession>A0ACC1QDZ5</accession>
<proteinExistence type="predicted"/>
<protein>
    <submittedName>
        <fullName evidence="1">Uncharacterized protein</fullName>
    </submittedName>
</protein>
<sequence>MSPSTPERSISDAWDLEAYSPESVGQAPEITSPIRQDKQTVNGAQIKRFKFTDTDLIRYFHNRDPYPTTEPAKPDAENDEQSSAAQTDILTLLCHSSELAVEIGKHLSPGDIVSLYSISKAFHNAVNKYMLASIRAWIAYKAPEAGRPPQLP</sequence>
<reference evidence="1" key="1">
    <citation type="submission" date="2022-07" db="EMBL/GenBank/DDBJ databases">
        <title>Genome Sequence of Lecanicillium saksenae.</title>
        <authorList>
            <person name="Buettner E."/>
        </authorList>
    </citation>
    <scope>NUCLEOTIDE SEQUENCE</scope>
    <source>
        <strain evidence="1">VT-O1</strain>
    </source>
</reference>
<name>A0ACC1QDZ5_9HYPO</name>
<comment type="caution">
    <text evidence="1">The sequence shown here is derived from an EMBL/GenBank/DDBJ whole genome shotgun (WGS) entry which is preliminary data.</text>
</comment>
<evidence type="ECO:0000313" key="2">
    <source>
        <dbReference type="Proteomes" id="UP001148737"/>
    </source>
</evidence>
<dbReference type="EMBL" id="JANAKD010002797">
    <property type="protein sequence ID" value="KAJ3472887.1"/>
    <property type="molecule type" value="Genomic_DNA"/>
</dbReference>
<keyword evidence="2" id="KW-1185">Reference proteome</keyword>